<comment type="caution">
    <text evidence="3">The sequence shown here is derived from an EMBL/GenBank/DDBJ whole genome shotgun (WGS) entry which is preliminary data.</text>
</comment>
<reference evidence="3 4" key="1">
    <citation type="submission" date="2018-01" db="EMBL/GenBank/DDBJ databases">
        <title>Novel co-symbiosis in the lucinid bivalve Phacoides pectinatus.</title>
        <authorList>
            <person name="Lim S.J."/>
            <person name="Davis B.G."/>
            <person name="Gill D.E."/>
            <person name="Engel A.S."/>
            <person name="Anderson L.C."/>
            <person name="Campbell B.J."/>
        </authorList>
    </citation>
    <scope>NUCLEOTIDE SEQUENCE [LARGE SCALE GENOMIC DNA]</scope>
    <source>
        <strain evidence="3">N3_P5</strain>
    </source>
</reference>
<gene>
    <name evidence="3" type="ORF">C3L24_11500</name>
</gene>
<evidence type="ECO:0000256" key="1">
    <source>
        <dbReference type="SAM" id="Phobius"/>
    </source>
</evidence>
<feature type="transmembrane region" description="Helical" evidence="1">
    <location>
        <begin position="89"/>
        <end position="109"/>
    </location>
</feature>
<keyword evidence="1" id="KW-0812">Transmembrane</keyword>
<feature type="domain" description="SPOR" evidence="2">
    <location>
        <begin position="149"/>
        <end position="228"/>
    </location>
</feature>
<organism evidence="3 4">
    <name type="scientific">Candidatus Sedimenticola endophacoides</name>
    <dbReference type="NCBI Taxonomy" id="2548426"/>
    <lineage>
        <taxon>Bacteria</taxon>
        <taxon>Pseudomonadati</taxon>
        <taxon>Pseudomonadota</taxon>
        <taxon>Gammaproteobacteria</taxon>
        <taxon>Chromatiales</taxon>
        <taxon>Sedimenticolaceae</taxon>
        <taxon>Sedimenticola</taxon>
    </lineage>
</organism>
<keyword evidence="1" id="KW-0472">Membrane</keyword>
<evidence type="ECO:0000259" key="2">
    <source>
        <dbReference type="PROSITE" id="PS51724"/>
    </source>
</evidence>
<dbReference type="InterPro" id="IPR036680">
    <property type="entry name" value="SPOR-like_sf"/>
</dbReference>
<dbReference type="InterPro" id="IPR007730">
    <property type="entry name" value="SPOR-like_dom"/>
</dbReference>
<keyword evidence="1" id="KW-1133">Transmembrane helix</keyword>
<dbReference type="SUPFAM" id="SSF110997">
    <property type="entry name" value="Sporulation related repeat"/>
    <property type="match status" value="1"/>
</dbReference>
<dbReference type="EMBL" id="PQCO01000271">
    <property type="protein sequence ID" value="PUD99099.1"/>
    <property type="molecule type" value="Genomic_DNA"/>
</dbReference>
<dbReference type="Proteomes" id="UP000250928">
    <property type="component" value="Unassembled WGS sequence"/>
</dbReference>
<evidence type="ECO:0000313" key="4">
    <source>
        <dbReference type="Proteomes" id="UP000250928"/>
    </source>
</evidence>
<name>A0A657PMG8_9GAMM</name>
<dbReference type="Gene3D" id="3.30.70.1070">
    <property type="entry name" value="Sporulation related repeat"/>
    <property type="match status" value="1"/>
</dbReference>
<protein>
    <recommendedName>
        <fullName evidence="2">SPOR domain-containing protein</fullName>
    </recommendedName>
</protein>
<dbReference type="Pfam" id="PF05036">
    <property type="entry name" value="SPOR"/>
    <property type="match status" value="1"/>
</dbReference>
<dbReference type="PROSITE" id="PS51724">
    <property type="entry name" value="SPOR"/>
    <property type="match status" value="1"/>
</dbReference>
<dbReference type="GO" id="GO:0042834">
    <property type="term" value="F:peptidoglycan binding"/>
    <property type="evidence" value="ECO:0007669"/>
    <property type="project" value="InterPro"/>
</dbReference>
<evidence type="ECO:0000313" key="3">
    <source>
        <dbReference type="EMBL" id="PUD99099.1"/>
    </source>
</evidence>
<proteinExistence type="predicted"/>
<sequence length="234" mass="25422">MHRPEAYRIGQKIEIMFSHVIAGVDVKVQALATVVHTRLGSVGIEFLEVCEQLITLLRYLAGQHVNLSRMGDDALSATGSTVSKRARQVLLLGIGFVVLLLLAMFVILGRQGEVPVAPQPVPDVSGVAVENPENAAGAGPDDLPHPGVVKRDGVWRVNLITLRNKVSAEQLYSEWKAIGIPVLLEPALVSGALLWRLRLAGFDTEAEAVQAASEVKKRLRLEEVWVNRHQAPDG</sequence>
<dbReference type="AlphaFoldDB" id="A0A657PMG8"/>
<accession>A0A657PMG8</accession>